<evidence type="ECO:0000313" key="1">
    <source>
        <dbReference type="EMBL" id="CAG8746365.1"/>
    </source>
</evidence>
<feature type="non-terminal residue" evidence="1">
    <location>
        <position position="49"/>
    </location>
</feature>
<protein>
    <submittedName>
        <fullName evidence="1">11200_t:CDS:1</fullName>
    </submittedName>
</protein>
<organism evidence="1 2">
    <name type="scientific">Acaulospora colombiana</name>
    <dbReference type="NCBI Taxonomy" id="27376"/>
    <lineage>
        <taxon>Eukaryota</taxon>
        <taxon>Fungi</taxon>
        <taxon>Fungi incertae sedis</taxon>
        <taxon>Mucoromycota</taxon>
        <taxon>Glomeromycotina</taxon>
        <taxon>Glomeromycetes</taxon>
        <taxon>Diversisporales</taxon>
        <taxon>Acaulosporaceae</taxon>
        <taxon>Acaulospora</taxon>
    </lineage>
</organism>
<dbReference type="EMBL" id="CAJVPT010050667">
    <property type="protein sequence ID" value="CAG8746365.1"/>
    <property type="molecule type" value="Genomic_DNA"/>
</dbReference>
<keyword evidence="2" id="KW-1185">Reference proteome</keyword>
<gene>
    <name evidence="1" type="ORF">ACOLOM_LOCUS12465</name>
</gene>
<accession>A0ACA9QC01</accession>
<evidence type="ECO:0000313" key="2">
    <source>
        <dbReference type="Proteomes" id="UP000789525"/>
    </source>
</evidence>
<dbReference type="Proteomes" id="UP000789525">
    <property type="component" value="Unassembled WGS sequence"/>
</dbReference>
<name>A0ACA9QC01_9GLOM</name>
<reference evidence="1" key="1">
    <citation type="submission" date="2021-06" db="EMBL/GenBank/DDBJ databases">
        <authorList>
            <person name="Kallberg Y."/>
            <person name="Tangrot J."/>
            <person name="Rosling A."/>
        </authorList>
    </citation>
    <scope>NUCLEOTIDE SEQUENCE</scope>
    <source>
        <strain evidence="1">CL356</strain>
    </source>
</reference>
<comment type="caution">
    <text evidence="1">The sequence shown here is derived from an EMBL/GenBank/DDBJ whole genome shotgun (WGS) entry which is preliminary data.</text>
</comment>
<sequence>MNRSRTRTANLEVDVIVERSDNSRDQMFLLYWKVSCIELQKEYDFGAGT</sequence>
<proteinExistence type="predicted"/>